<proteinExistence type="predicted"/>
<protein>
    <submittedName>
        <fullName evidence="1">Uncharacterized protein</fullName>
    </submittedName>
</protein>
<accession>A0AAP0HL48</accession>
<dbReference type="AlphaFoldDB" id="A0AAP0HL48"/>
<name>A0AAP0HL48_9MAGN</name>
<dbReference type="EMBL" id="JBBNAF010000013">
    <property type="protein sequence ID" value="KAK9086775.1"/>
    <property type="molecule type" value="Genomic_DNA"/>
</dbReference>
<dbReference type="Proteomes" id="UP001420932">
    <property type="component" value="Unassembled WGS sequence"/>
</dbReference>
<sequence length="111" mass="12597">MTKQYDLPPRLCVWVGPNKSIWISSKARVTSLVTFVLNDDFTCLPMIQGSHSLSFLNVHLGRPLTRSCLVNFDKFSMLECPNLRCHNHASHSLCALKHETFCIFISSKLMA</sequence>
<reference evidence="1 2" key="1">
    <citation type="submission" date="2024-01" db="EMBL/GenBank/DDBJ databases">
        <title>Genome assemblies of Stephania.</title>
        <authorList>
            <person name="Yang L."/>
        </authorList>
    </citation>
    <scope>NUCLEOTIDE SEQUENCE [LARGE SCALE GENOMIC DNA]</scope>
    <source>
        <strain evidence="1">YNDBR</strain>
        <tissue evidence="1">Leaf</tissue>
    </source>
</reference>
<organism evidence="1 2">
    <name type="scientific">Stephania yunnanensis</name>
    <dbReference type="NCBI Taxonomy" id="152371"/>
    <lineage>
        <taxon>Eukaryota</taxon>
        <taxon>Viridiplantae</taxon>
        <taxon>Streptophyta</taxon>
        <taxon>Embryophyta</taxon>
        <taxon>Tracheophyta</taxon>
        <taxon>Spermatophyta</taxon>
        <taxon>Magnoliopsida</taxon>
        <taxon>Ranunculales</taxon>
        <taxon>Menispermaceae</taxon>
        <taxon>Menispermoideae</taxon>
        <taxon>Cissampelideae</taxon>
        <taxon>Stephania</taxon>
    </lineage>
</organism>
<evidence type="ECO:0000313" key="2">
    <source>
        <dbReference type="Proteomes" id="UP001420932"/>
    </source>
</evidence>
<evidence type="ECO:0000313" key="1">
    <source>
        <dbReference type="EMBL" id="KAK9086775.1"/>
    </source>
</evidence>
<gene>
    <name evidence="1" type="ORF">Syun_029169</name>
</gene>
<keyword evidence="2" id="KW-1185">Reference proteome</keyword>
<comment type="caution">
    <text evidence="1">The sequence shown here is derived from an EMBL/GenBank/DDBJ whole genome shotgun (WGS) entry which is preliminary data.</text>
</comment>